<keyword evidence="3 7" id="KW-0418">Kinase</keyword>
<dbReference type="Gene3D" id="1.10.510.10">
    <property type="entry name" value="Transferase(Phosphotransferase) domain 1"/>
    <property type="match status" value="1"/>
</dbReference>
<proteinExistence type="predicted"/>
<evidence type="ECO:0000256" key="1">
    <source>
        <dbReference type="ARBA" id="ARBA00022679"/>
    </source>
</evidence>
<dbReference type="GO" id="GO:0004674">
    <property type="term" value="F:protein serine/threonine kinase activity"/>
    <property type="evidence" value="ECO:0007669"/>
    <property type="project" value="UniProtKB-EC"/>
</dbReference>
<dbReference type="InterPro" id="IPR000719">
    <property type="entry name" value="Prot_kinase_dom"/>
</dbReference>
<feature type="domain" description="Protein kinase" evidence="6">
    <location>
        <begin position="13"/>
        <end position="269"/>
    </location>
</feature>
<name>A0ABV6UB29_9ACTN</name>
<dbReference type="PANTHER" id="PTHR43289:SF34">
    <property type="entry name" value="SERINE_THREONINE-PROTEIN KINASE YBDM-RELATED"/>
    <property type="match status" value="1"/>
</dbReference>
<reference evidence="7 8" key="1">
    <citation type="submission" date="2024-09" db="EMBL/GenBank/DDBJ databases">
        <authorList>
            <person name="Sun Q."/>
            <person name="Mori K."/>
        </authorList>
    </citation>
    <scope>NUCLEOTIDE SEQUENCE [LARGE SCALE GENOMIC DNA]</scope>
    <source>
        <strain evidence="7 8">TBRC 1851</strain>
    </source>
</reference>
<keyword evidence="4" id="KW-0067">ATP-binding</keyword>
<dbReference type="CDD" id="cd14014">
    <property type="entry name" value="STKc_PknB_like"/>
    <property type="match status" value="1"/>
</dbReference>
<dbReference type="PANTHER" id="PTHR43289">
    <property type="entry name" value="MITOGEN-ACTIVATED PROTEIN KINASE KINASE KINASE 20-RELATED"/>
    <property type="match status" value="1"/>
</dbReference>
<sequence length="485" mass="51205">MRREELPENIGEYRPQSHLATGGMGRVFLALDPEGRTVAVKQLHPGIAHESDMRERLRREVEVMRKIRSARVAELVDADLEADPPYIVTRYVQGRTLRDHVEAEGPLGGDALLRMAYGVAEALVAIHDAGHVHRDLKPSNVMVVGGEPVVIDFGIAQEQDATRLTHDGGAIGTVGYVPPEVLEGAVAGPPADVFAWGATVAYAATGRPAFGTGGMQAVALRAYRGAADLDGVPGEFRPLLTAALAPRAEVRPGARTLMRALAGRPADFAMDPAAVRPVPAPGYGTAAGPDIAGPGIAGPDTEPVRPGRRRALAMGASVTAAAVLVTGALLVRQLGEKSEPPRSSPSPVAAPSRPSYQETIDNGQAGERLMDFLAANVGKKVLVFAPLDAEITPYAGDGEDFDSFGENDKALFTFWPRCREKLNPGEQPTSAKCVGVQVTILGEQPAPVGLLHTNGFYRVQGNFEVSMVGTNQGIHAFTLKPTEAA</sequence>
<keyword evidence="8" id="KW-1185">Reference proteome</keyword>
<comment type="caution">
    <text evidence="7">The sequence shown here is derived from an EMBL/GenBank/DDBJ whole genome shotgun (WGS) entry which is preliminary data.</text>
</comment>
<dbReference type="SUPFAM" id="SSF56112">
    <property type="entry name" value="Protein kinase-like (PK-like)"/>
    <property type="match status" value="1"/>
</dbReference>
<feature type="compositionally biased region" description="Low complexity" evidence="5">
    <location>
        <begin position="345"/>
        <end position="355"/>
    </location>
</feature>
<dbReference type="PROSITE" id="PS50011">
    <property type="entry name" value="PROTEIN_KINASE_DOM"/>
    <property type="match status" value="1"/>
</dbReference>
<accession>A0ABV6UB29</accession>
<dbReference type="SMART" id="SM00220">
    <property type="entry name" value="S_TKc"/>
    <property type="match status" value="1"/>
</dbReference>
<dbReference type="RefSeq" id="WP_394303372.1">
    <property type="nucleotide sequence ID" value="NZ_JBHMQT010000054.1"/>
</dbReference>
<dbReference type="Gene3D" id="3.30.200.20">
    <property type="entry name" value="Phosphorylase Kinase, domain 1"/>
    <property type="match status" value="1"/>
</dbReference>
<keyword evidence="1 7" id="KW-0808">Transferase</keyword>
<feature type="region of interest" description="Disordered" evidence="5">
    <location>
        <begin position="335"/>
        <end position="359"/>
    </location>
</feature>
<protein>
    <submittedName>
        <fullName evidence="7">Serine/threonine-protein kinase</fullName>
        <ecNumber evidence="7">2.7.11.1</ecNumber>
    </submittedName>
</protein>
<evidence type="ECO:0000256" key="4">
    <source>
        <dbReference type="ARBA" id="ARBA00022840"/>
    </source>
</evidence>
<gene>
    <name evidence="7" type="ORF">ACFHYQ_23925</name>
</gene>
<organism evidence="7 8">
    <name type="scientific">Sphaerimonospora cavernae</name>
    <dbReference type="NCBI Taxonomy" id="1740611"/>
    <lineage>
        <taxon>Bacteria</taxon>
        <taxon>Bacillati</taxon>
        <taxon>Actinomycetota</taxon>
        <taxon>Actinomycetes</taxon>
        <taxon>Streptosporangiales</taxon>
        <taxon>Streptosporangiaceae</taxon>
        <taxon>Sphaerimonospora</taxon>
    </lineage>
</organism>
<evidence type="ECO:0000313" key="7">
    <source>
        <dbReference type="EMBL" id="MFC0865345.1"/>
    </source>
</evidence>
<evidence type="ECO:0000256" key="2">
    <source>
        <dbReference type="ARBA" id="ARBA00022741"/>
    </source>
</evidence>
<dbReference type="InterPro" id="IPR011009">
    <property type="entry name" value="Kinase-like_dom_sf"/>
</dbReference>
<evidence type="ECO:0000259" key="6">
    <source>
        <dbReference type="PROSITE" id="PS50011"/>
    </source>
</evidence>
<keyword evidence="2" id="KW-0547">Nucleotide-binding</keyword>
<dbReference type="EMBL" id="JBHMQT010000054">
    <property type="protein sequence ID" value="MFC0865345.1"/>
    <property type="molecule type" value="Genomic_DNA"/>
</dbReference>
<evidence type="ECO:0000256" key="5">
    <source>
        <dbReference type="SAM" id="MobiDB-lite"/>
    </source>
</evidence>
<evidence type="ECO:0000256" key="3">
    <source>
        <dbReference type="ARBA" id="ARBA00022777"/>
    </source>
</evidence>
<dbReference type="Proteomes" id="UP001589870">
    <property type="component" value="Unassembled WGS sequence"/>
</dbReference>
<evidence type="ECO:0000313" key="8">
    <source>
        <dbReference type="Proteomes" id="UP001589870"/>
    </source>
</evidence>
<dbReference type="Pfam" id="PF00069">
    <property type="entry name" value="Pkinase"/>
    <property type="match status" value="1"/>
</dbReference>
<dbReference type="EC" id="2.7.11.1" evidence="7"/>